<evidence type="ECO:0000256" key="1">
    <source>
        <dbReference type="ARBA" id="ARBA00001946"/>
    </source>
</evidence>
<dbReference type="PANTHER" id="PTHR33653">
    <property type="entry name" value="RIBONUCLEASE VAPC2"/>
    <property type="match status" value="1"/>
</dbReference>
<dbReference type="InterPro" id="IPR002716">
    <property type="entry name" value="PIN_dom"/>
</dbReference>
<evidence type="ECO:0000256" key="7">
    <source>
        <dbReference type="ARBA" id="ARBA00038093"/>
    </source>
</evidence>
<evidence type="ECO:0000259" key="8">
    <source>
        <dbReference type="Pfam" id="PF01850"/>
    </source>
</evidence>
<keyword evidence="10" id="KW-1185">Reference proteome</keyword>
<evidence type="ECO:0000256" key="4">
    <source>
        <dbReference type="ARBA" id="ARBA00022723"/>
    </source>
</evidence>
<evidence type="ECO:0000256" key="5">
    <source>
        <dbReference type="ARBA" id="ARBA00022801"/>
    </source>
</evidence>
<reference evidence="9 10" key="1">
    <citation type="submission" date="2017-06" db="EMBL/GenBank/DDBJ databases">
        <authorList>
            <person name="Kim H.J."/>
            <person name="Triplett B.A."/>
        </authorList>
    </citation>
    <scope>NUCLEOTIDE SEQUENCE [LARGE SCALE GENOMIC DNA]</scope>
    <source>
        <strain evidence="9 10">DSM 19307</strain>
    </source>
</reference>
<dbReference type="Gene3D" id="3.40.50.1010">
    <property type="entry name" value="5'-nuclease"/>
    <property type="match status" value="1"/>
</dbReference>
<protein>
    <submittedName>
        <fullName evidence="9">tRNA(fMet)-specific endonuclease VapC</fullName>
    </submittedName>
</protein>
<dbReference type="InterPro" id="IPR050556">
    <property type="entry name" value="Type_II_TA_system_RNase"/>
</dbReference>
<evidence type="ECO:0000313" key="9">
    <source>
        <dbReference type="EMBL" id="SNT17145.1"/>
    </source>
</evidence>
<accession>A0A239KGF6</accession>
<dbReference type="GO" id="GO:0004519">
    <property type="term" value="F:endonuclease activity"/>
    <property type="evidence" value="ECO:0007669"/>
    <property type="project" value="UniProtKB-KW"/>
</dbReference>
<evidence type="ECO:0000256" key="3">
    <source>
        <dbReference type="ARBA" id="ARBA00022722"/>
    </source>
</evidence>
<dbReference type="OrthoDB" id="9796690at2"/>
<evidence type="ECO:0000256" key="6">
    <source>
        <dbReference type="ARBA" id="ARBA00022842"/>
    </source>
</evidence>
<feature type="domain" description="PIN" evidence="8">
    <location>
        <begin position="3"/>
        <end position="124"/>
    </location>
</feature>
<proteinExistence type="inferred from homology"/>
<dbReference type="AlphaFoldDB" id="A0A239KGF6"/>
<dbReference type="SUPFAM" id="SSF88723">
    <property type="entry name" value="PIN domain-like"/>
    <property type="match status" value="1"/>
</dbReference>
<dbReference type="Proteomes" id="UP000198393">
    <property type="component" value="Unassembled WGS sequence"/>
</dbReference>
<evidence type="ECO:0000256" key="2">
    <source>
        <dbReference type="ARBA" id="ARBA00022649"/>
    </source>
</evidence>
<keyword evidence="3" id="KW-0540">Nuclease</keyword>
<dbReference type="EMBL" id="FZPD01000004">
    <property type="protein sequence ID" value="SNT17145.1"/>
    <property type="molecule type" value="Genomic_DNA"/>
</dbReference>
<dbReference type="CDD" id="cd18750">
    <property type="entry name" value="PIN_VapC4-5_FitB-like"/>
    <property type="match status" value="1"/>
</dbReference>
<keyword evidence="9" id="KW-0255">Endonuclease</keyword>
<organism evidence="9 10">
    <name type="scientific">Ekhidna lutea</name>
    <dbReference type="NCBI Taxonomy" id="447679"/>
    <lineage>
        <taxon>Bacteria</taxon>
        <taxon>Pseudomonadati</taxon>
        <taxon>Bacteroidota</taxon>
        <taxon>Cytophagia</taxon>
        <taxon>Cytophagales</taxon>
        <taxon>Reichenbachiellaceae</taxon>
        <taxon>Ekhidna</taxon>
    </lineage>
</organism>
<evidence type="ECO:0000313" key="10">
    <source>
        <dbReference type="Proteomes" id="UP000198393"/>
    </source>
</evidence>
<dbReference type="GO" id="GO:0016787">
    <property type="term" value="F:hydrolase activity"/>
    <property type="evidence" value="ECO:0007669"/>
    <property type="project" value="UniProtKB-KW"/>
</dbReference>
<keyword evidence="5" id="KW-0378">Hydrolase</keyword>
<gene>
    <name evidence="9" type="ORF">SAMN05421640_2640</name>
</gene>
<keyword evidence="4" id="KW-0479">Metal-binding</keyword>
<dbReference type="GO" id="GO:0046872">
    <property type="term" value="F:metal ion binding"/>
    <property type="evidence" value="ECO:0007669"/>
    <property type="project" value="UniProtKB-KW"/>
</dbReference>
<keyword evidence="2" id="KW-1277">Toxin-antitoxin system</keyword>
<dbReference type="InterPro" id="IPR029060">
    <property type="entry name" value="PIN-like_dom_sf"/>
</dbReference>
<dbReference type="RefSeq" id="WP_089357331.1">
    <property type="nucleotide sequence ID" value="NZ_FZPD01000004.1"/>
</dbReference>
<comment type="similarity">
    <text evidence="7">Belongs to the PINc/VapC protein family.</text>
</comment>
<keyword evidence="6" id="KW-0460">Magnesium</keyword>
<name>A0A239KGF6_EKHLU</name>
<dbReference type="PANTHER" id="PTHR33653:SF1">
    <property type="entry name" value="RIBONUCLEASE VAPC2"/>
    <property type="match status" value="1"/>
</dbReference>
<sequence length="136" mass="15174">MKYLFDTCVISDFVKGDLNTIEKIKSTSPLQIGTSAITEYELRYGLEKNSNLKRAIKDAVLGFLNDVVILPFGSKESIAASNIRASLEKAGTPIGAYDILIASTAIANNLILVTSNEREFERIQGIQIENWRYEER</sequence>
<comment type="cofactor">
    <cofactor evidence="1">
        <name>Mg(2+)</name>
        <dbReference type="ChEBI" id="CHEBI:18420"/>
    </cofactor>
</comment>
<dbReference type="Pfam" id="PF01850">
    <property type="entry name" value="PIN"/>
    <property type="match status" value="1"/>
</dbReference>